<dbReference type="InterPro" id="IPR043157">
    <property type="entry name" value="Dynein_AAA1S"/>
</dbReference>
<dbReference type="PANTHER" id="PTHR45703">
    <property type="entry name" value="DYNEIN HEAVY CHAIN"/>
    <property type="match status" value="1"/>
</dbReference>
<keyword evidence="4" id="KW-0493">Microtubule</keyword>
<dbReference type="Proteomes" id="UP000823561">
    <property type="component" value="Chromosome 24"/>
</dbReference>
<dbReference type="Gene3D" id="3.40.50.300">
    <property type="entry name" value="P-loop containing nucleotide triphosphate hydrolases"/>
    <property type="match status" value="3"/>
</dbReference>
<dbReference type="Gene3D" id="1.10.472.130">
    <property type="match status" value="1"/>
</dbReference>
<keyword evidence="11" id="KW-0206">Cytoskeleton</keyword>
<dbReference type="FunFam" id="1.20.58.1120:FF:000012">
    <property type="entry name" value="Dynein, axonemal, heavy chain 2"/>
    <property type="match status" value="1"/>
</dbReference>
<dbReference type="FunFam" id="3.20.180.20:FF:000003">
    <property type="entry name" value="Dynein heavy chain 12, axonemal"/>
    <property type="match status" value="1"/>
</dbReference>
<keyword evidence="15" id="KW-1185">Reference proteome</keyword>
<comment type="subcellular location">
    <subcellularLocation>
        <location evidence="1">Cytoplasm</location>
        <location evidence="1">Cytoskeleton</location>
        <location evidence="1">Cilium axoneme</location>
    </subcellularLocation>
</comment>
<evidence type="ECO:0000256" key="7">
    <source>
        <dbReference type="ARBA" id="ARBA00023017"/>
    </source>
</evidence>
<dbReference type="InterPro" id="IPR003593">
    <property type="entry name" value="AAA+_ATPase"/>
</dbReference>
<evidence type="ECO:0000256" key="2">
    <source>
        <dbReference type="ARBA" id="ARBA00008887"/>
    </source>
</evidence>
<keyword evidence="3" id="KW-0963">Cytoplasm</keyword>
<dbReference type="GO" id="GO:0007018">
    <property type="term" value="P:microtubule-based movement"/>
    <property type="evidence" value="ECO:0007669"/>
    <property type="project" value="InterPro"/>
</dbReference>
<dbReference type="InterPro" id="IPR041466">
    <property type="entry name" value="Dynein_AAA5_ext"/>
</dbReference>
<dbReference type="InterPro" id="IPR027417">
    <property type="entry name" value="P-loop_NTPase"/>
</dbReference>
<evidence type="ECO:0000256" key="10">
    <source>
        <dbReference type="ARBA" id="ARBA00023175"/>
    </source>
</evidence>
<evidence type="ECO:0000313" key="14">
    <source>
        <dbReference type="EMBL" id="KAG5261302.1"/>
    </source>
</evidence>
<protein>
    <recommendedName>
        <fullName evidence="13">AAA+ ATPase domain-containing protein</fullName>
    </recommendedName>
</protein>
<evidence type="ECO:0000256" key="8">
    <source>
        <dbReference type="ARBA" id="ARBA00023054"/>
    </source>
</evidence>
<dbReference type="Pfam" id="PF08393">
    <property type="entry name" value="DHC_N2"/>
    <property type="match status" value="1"/>
</dbReference>
<feature type="domain" description="AAA+ ATPase" evidence="13">
    <location>
        <begin position="361"/>
        <end position="497"/>
    </location>
</feature>
<keyword evidence="12" id="KW-0966">Cell projection</keyword>
<dbReference type="Gene3D" id="1.10.8.710">
    <property type="match status" value="1"/>
</dbReference>
<accession>A0AAV6FHZ5</accession>
<dbReference type="Pfam" id="PF12775">
    <property type="entry name" value="AAA_7"/>
    <property type="match status" value="1"/>
</dbReference>
<keyword evidence="8" id="KW-0175">Coiled coil</keyword>
<dbReference type="InterPro" id="IPR041589">
    <property type="entry name" value="DNAH3_AAA_lid_1"/>
</dbReference>
<dbReference type="SMART" id="SM00382">
    <property type="entry name" value="AAA"/>
    <property type="match status" value="3"/>
</dbReference>
<comment type="caution">
    <text evidence="14">The sequence shown here is derived from an EMBL/GenBank/DDBJ whole genome shotgun (WGS) entry which is preliminary data.</text>
</comment>
<dbReference type="InterPro" id="IPR013602">
    <property type="entry name" value="Dynein_heavy_linker"/>
</dbReference>
<dbReference type="InterPro" id="IPR042222">
    <property type="entry name" value="Dynein_2_N"/>
</dbReference>
<evidence type="ECO:0000256" key="9">
    <source>
        <dbReference type="ARBA" id="ARBA00023069"/>
    </source>
</evidence>
<sequence length="1217" mass="138722">MVLTVQRQWMQRQWMYLENIFLGEDIRKQLPKESTEFNDINSSWKTIMDRLHKDNNALRGTHHPGLPEKLSEMNSKLEEIQKSLDMYLETKRQIFPRFYFLSNDDLLEILGQSRNPEAVQPHLKKCFDNIKKLQIGRVGLSSSKSEAMGMFSADGEYVEFTHPVLLEGPVEAWLCDVERTMRWSLKDSLKNCRMALIKNAGKRDRWVKDWPGQMVITASQIQWTTDVTKSLLTSKERGDKSALKSMKKKQVSMLNRYSEAIRGNLSNIMRLKIVALVTVEVHARDVIDKLAKAGCSDVNTFDWLCQLRLYWDKEVEDCIIRQTNTHFQYGYEYLGNSGRLVITPLTDRCYMTLTTALHLHRGGSPKGPAGTGKTETVKDLGKALGMYVIVVNCSEGLDFKSMGRMYAGLAQTGAWGCFDEFNRINIEVLSVVAQQILSILSALAAGANTFIFEGREIRLVWSCGIFITMNPGYAGRTELPDNLKSMFRPISMVVPDSTLIAEIILFGEGFNNCKVLAKKVFTLYSLAVQQLSQQDHYDFGLRALTSLLRYAGKKRRVCPDVADEEILLMSMKDMNIAKLTSIDLPLFSGVIQDLFPGVETPTIDYGKLKDMIEQGLRACGLQVTPFTMTKVIQLYETKNSRHSTMIVGKPGSGKSVTWKTLQNTLSSLYRKGEPGFNHVRECPLNPKAVSLGELYGEYDLSTNEWTDGVLSSLMRNACADEKPDEKWIVFDGPVDTLWIESMNSVMDDNKVLTLINGERISMPEQVSLLFEVEDLAVASPATVSRCGMVYNDYSDLGWKPYVRSWMDKRKKTEVEHLQRLFDAYIEKTLLFRKSHCKELVAITELNGVMSLCRLYDTLATPQNGVNPQDSEHYGRMVELWFLFSLIWSLCASVDEDGRKKIDNFLREMDGTFPNKDTIYEYYVDTKTKSWTSFEDKLLKSWRYPANAPFYKIMVPTVDTVRYNFLVQALVGSQYPVLLTGPVGTGKTSVAQSVLQGLDPTKWTTLTVNMSSQTTSNNVQAIIESRVEKRTKGVYVPVGGKRMLAFLDDLNMPAVDDFGSQPPLELLRLWIDYGFWYDRQKQTLKCVKDMYLLASMGPPGGGRTHISGRLQSRFNLINMTFPAESQIKRIYGTMINQKLQEFEEEVKPIGGILTQATLELYYAIIARFLPTPAKMHYLFNLRDISKVFQGLLRAHRDFHDTKQSITRLWIHECFRYLL</sequence>
<evidence type="ECO:0000259" key="13">
    <source>
        <dbReference type="SMART" id="SM00382"/>
    </source>
</evidence>
<dbReference type="Pfam" id="PF12774">
    <property type="entry name" value="AAA_6"/>
    <property type="match status" value="1"/>
</dbReference>
<dbReference type="Pfam" id="PF17852">
    <property type="entry name" value="Dynein_AAA_lid"/>
    <property type="match status" value="1"/>
</dbReference>
<dbReference type="Gene3D" id="3.20.180.20">
    <property type="entry name" value="Dynein heavy chain, N-terminal domain 2"/>
    <property type="match status" value="1"/>
</dbReference>
<dbReference type="FunFam" id="3.40.50.300:FF:000044">
    <property type="entry name" value="Dynein heavy chain 5, axonemal"/>
    <property type="match status" value="1"/>
</dbReference>
<evidence type="ECO:0000256" key="12">
    <source>
        <dbReference type="ARBA" id="ARBA00023273"/>
    </source>
</evidence>
<dbReference type="CDD" id="cd00009">
    <property type="entry name" value="AAA"/>
    <property type="match status" value="1"/>
</dbReference>
<evidence type="ECO:0000256" key="6">
    <source>
        <dbReference type="ARBA" id="ARBA00022840"/>
    </source>
</evidence>
<dbReference type="AlphaFoldDB" id="A0AAV6FHZ5"/>
<dbReference type="GO" id="GO:0005524">
    <property type="term" value="F:ATP binding"/>
    <property type="evidence" value="ECO:0007669"/>
    <property type="project" value="UniProtKB-KW"/>
</dbReference>
<evidence type="ECO:0000256" key="3">
    <source>
        <dbReference type="ARBA" id="ARBA00022490"/>
    </source>
</evidence>
<gene>
    <name evidence="14" type="ORF">AALO_G00302380</name>
</gene>
<dbReference type="InterPro" id="IPR035699">
    <property type="entry name" value="AAA_6"/>
</dbReference>
<dbReference type="PANTHER" id="PTHR45703:SF32">
    <property type="entry name" value="DYNEINS HEAVY CHAIN"/>
    <property type="match status" value="1"/>
</dbReference>
<keyword evidence="7" id="KW-0243">Dynein</keyword>
<dbReference type="InterPro" id="IPR026983">
    <property type="entry name" value="DHC"/>
</dbReference>
<dbReference type="Gene3D" id="1.20.920.30">
    <property type="match status" value="1"/>
</dbReference>
<feature type="domain" description="AAA+ ATPase" evidence="13">
    <location>
        <begin position="972"/>
        <end position="1119"/>
    </location>
</feature>
<evidence type="ECO:0000313" key="15">
    <source>
        <dbReference type="Proteomes" id="UP000823561"/>
    </source>
</evidence>
<dbReference type="GO" id="GO:0030286">
    <property type="term" value="C:dynein complex"/>
    <property type="evidence" value="ECO:0007669"/>
    <property type="project" value="UniProtKB-KW"/>
</dbReference>
<dbReference type="Gene3D" id="1.20.58.1120">
    <property type="match status" value="1"/>
</dbReference>
<dbReference type="FunFam" id="3.40.50.300:FF:000815">
    <property type="entry name" value="Dynein heavy chain 2, axonemal"/>
    <property type="match status" value="1"/>
</dbReference>
<dbReference type="Pfam" id="PF17857">
    <property type="entry name" value="AAA_lid_1"/>
    <property type="match status" value="1"/>
</dbReference>
<evidence type="ECO:0000256" key="5">
    <source>
        <dbReference type="ARBA" id="ARBA00022741"/>
    </source>
</evidence>
<dbReference type="InterPro" id="IPR042228">
    <property type="entry name" value="Dynein_linker_3"/>
</dbReference>
<name>A0AAV6FHZ5_9TELE</name>
<comment type="similarity">
    <text evidence="2">Belongs to the dynein heavy chain family.</text>
</comment>
<dbReference type="GO" id="GO:0051959">
    <property type="term" value="F:dynein light intermediate chain binding"/>
    <property type="evidence" value="ECO:0007669"/>
    <property type="project" value="InterPro"/>
</dbReference>
<feature type="domain" description="AAA+ ATPase" evidence="13">
    <location>
        <begin position="640"/>
        <end position="776"/>
    </location>
</feature>
<proteinExistence type="inferred from homology"/>
<dbReference type="EMBL" id="JADWDJ010000024">
    <property type="protein sequence ID" value="KAG5261302.1"/>
    <property type="molecule type" value="Genomic_DNA"/>
</dbReference>
<evidence type="ECO:0000256" key="1">
    <source>
        <dbReference type="ARBA" id="ARBA00004430"/>
    </source>
</evidence>
<keyword evidence="6" id="KW-0067">ATP-binding</keyword>
<keyword evidence="9" id="KW-0969">Cilium</keyword>
<keyword evidence="5" id="KW-0547">Nucleotide-binding</keyword>
<dbReference type="SUPFAM" id="SSF52540">
    <property type="entry name" value="P-loop containing nucleoside triphosphate hydrolases"/>
    <property type="match status" value="3"/>
</dbReference>
<evidence type="ECO:0000256" key="11">
    <source>
        <dbReference type="ARBA" id="ARBA00023212"/>
    </source>
</evidence>
<dbReference type="GO" id="GO:0005930">
    <property type="term" value="C:axoneme"/>
    <property type="evidence" value="ECO:0007669"/>
    <property type="project" value="UniProtKB-SubCell"/>
</dbReference>
<dbReference type="GO" id="GO:0005874">
    <property type="term" value="C:microtubule"/>
    <property type="evidence" value="ECO:0007669"/>
    <property type="project" value="UniProtKB-KW"/>
</dbReference>
<reference evidence="14" key="1">
    <citation type="submission" date="2020-10" db="EMBL/GenBank/DDBJ databases">
        <title>Chromosome-scale genome assembly of the Allis shad, Alosa alosa.</title>
        <authorList>
            <person name="Margot Z."/>
            <person name="Christophe K."/>
            <person name="Cabau C."/>
            <person name="Louis A."/>
            <person name="Berthelot C."/>
            <person name="Parey E."/>
            <person name="Roest Crollius H."/>
            <person name="Montfort J."/>
            <person name="Robinson-Rechavi M."/>
            <person name="Bucao C."/>
            <person name="Bouchez O."/>
            <person name="Gislard M."/>
            <person name="Lluch J."/>
            <person name="Milhes M."/>
            <person name="Lampietro C."/>
            <person name="Lopez Roques C."/>
            <person name="Donnadieu C."/>
            <person name="Braasch I."/>
            <person name="Desvignes T."/>
            <person name="Postlethwait J."/>
            <person name="Bobe J."/>
            <person name="Guiguen Y."/>
        </authorList>
    </citation>
    <scope>NUCLEOTIDE SEQUENCE</scope>
    <source>
        <strain evidence="14">M-15738</strain>
        <tissue evidence="14">Blood</tissue>
    </source>
</reference>
<dbReference type="FunFam" id="1.10.8.710:FF:000001">
    <property type="entry name" value="Dynein axonemal heavy chain 2"/>
    <property type="match status" value="1"/>
</dbReference>
<keyword evidence="10" id="KW-0505">Motor protein</keyword>
<dbReference type="GO" id="GO:0045505">
    <property type="term" value="F:dynein intermediate chain binding"/>
    <property type="evidence" value="ECO:0007669"/>
    <property type="project" value="InterPro"/>
</dbReference>
<organism evidence="14 15">
    <name type="scientific">Alosa alosa</name>
    <name type="common">allis shad</name>
    <dbReference type="NCBI Taxonomy" id="278164"/>
    <lineage>
        <taxon>Eukaryota</taxon>
        <taxon>Metazoa</taxon>
        <taxon>Chordata</taxon>
        <taxon>Craniata</taxon>
        <taxon>Vertebrata</taxon>
        <taxon>Euteleostomi</taxon>
        <taxon>Actinopterygii</taxon>
        <taxon>Neopterygii</taxon>
        <taxon>Teleostei</taxon>
        <taxon>Clupei</taxon>
        <taxon>Clupeiformes</taxon>
        <taxon>Clupeoidei</taxon>
        <taxon>Clupeidae</taxon>
        <taxon>Alosa</taxon>
    </lineage>
</organism>
<evidence type="ECO:0000256" key="4">
    <source>
        <dbReference type="ARBA" id="ARBA00022701"/>
    </source>
</evidence>
<dbReference type="Gene3D" id="1.20.140.100">
    <property type="entry name" value="Dynein heavy chain, N-terminal domain 2"/>
    <property type="match status" value="1"/>
</dbReference>